<dbReference type="InterPro" id="IPR036156">
    <property type="entry name" value="Beta-gal/glucu_dom_sf"/>
</dbReference>
<dbReference type="Pfam" id="PF18565">
    <property type="entry name" value="Glyco_hydro2_C5"/>
    <property type="match status" value="1"/>
</dbReference>
<dbReference type="Gene3D" id="3.20.20.80">
    <property type="entry name" value="Glycosidases"/>
    <property type="match status" value="2"/>
</dbReference>
<comment type="similarity">
    <text evidence="1">Belongs to the glycosyl hydrolase 2 family.</text>
</comment>
<organism evidence="9 10">
    <name type="scientific">Arcticibacter pallidicorallinus</name>
    <dbReference type="NCBI Taxonomy" id="1259464"/>
    <lineage>
        <taxon>Bacteria</taxon>
        <taxon>Pseudomonadati</taxon>
        <taxon>Bacteroidota</taxon>
        <taxon>Sphingobacteriia</taxon>
        <taxon>Sphingobacteriales</taxon>
        <taxon>Sphingobacteriaceae</taxon>
        <taxon>Arcticibacter</taxon>
    </lineage>
</organism>
<dbReference type="OrthoDB" id="9801077at2"/>
<feature type="domain" description="DUF4982" evidence="7">
    <location>
        <begin position="643"/>
        <end position="696"/>
    </location>
</feature>
<evidence type="ECO:0000256" key="3">
    <source>
        <dbReference type="ARBA" id="ARBA00023295"/>
    </source>
</evidence>
<dbReference type="InterPro" id="IPR013783">
    <property type="entry name" value="Ig-like_fold"/>
</dbReference>
<evidence type="ECO:0000259" key="8">
    <source>
        <dbReference type="Pfam" id="PF18565"/>
    </source>
</evidence>
<feature type="domain" description="Glycoside hydrolase family 2 catalytic" evidence="5">
    <location>
        <begin position="321"/>
        <end position="482"/>
    </location>
</feature>
<dbReference type="InterPro" id="IPR040605">
    <property type="entry name" value="Glyco_hydro2_dom5"/>
</dbReference>
<dbReference type="AlphaFoldDB" id="A0A2T0U5K2"/>
<evidence type="ECO:0000313" key="10">
    <source>
        <dbReference type="Proteomes" id="UP000238034"/>
    </source>
</evidence>
<dbReference type="Pfam" id="PF16355">
    <property type="entry name" value="DUF4982"/>
    <property type="match status" value="1"/>
</dbReference>
<dbReference type="InterPro" id="IPR032311">
    <property type="entry name" value="DUF4982"/>
</dbReference>
<accession>A0A2T0U5K2</accession>
<keyword evidence="2" id="KW-0378">Hydrolase</keyword>
<dbReference type="GO" id="GO:0004553">
    <property type="term" value="F:hydrolase activity, hydrolyzing O-glycosyl compounds"/>
    <property type="evidence" value="ECO:0007669"/>
    <property type="project" value="InterPro"/>
</dbReference>
<dbReference type="SUPFAM" id="SSF51445">
    <property type="entry name" value="(Trans)glycosidases"/>
    <property type="match status" value="1"/>
</dbReference>
<feature type="domain" description="Glycoside hydrolase family 2" evidence="8">
    <location>
        <begin position="713"/>
        <end position="815"/>
    </location>
</feature>
<name>A0A2T0U5K2_9SPHI</name>
<dbReference type="RefSeq" id="WP_106292780.1">
    <property type="nucleotide sequence ID" value="NZ_PVTH01000004.1"/>
</dbReference>
<dbReference type="Pfam" id="PF00703">
    <property type="entry name" value="Glyco_hydro_2"/>
    <property type="match status" value="1"/>
</dbReference>
<protein>
    <submittedName>
        <fullName evidence="9">Beta-galactosidase</fullName>
    </submittedName>
</protein>
<dbReference type="EMBL" id="PVTH01000004">
    <property type="protein sequence ID" value="PRY53203.1"/>
    <property type="molecule type" value="Genomic_DNA"/>
</dbReference>
<evidence type="ECO:0000259" key="7">
    <source>
        <dbReference type="Pfam" id="PF16355"/>
    </source>
</evidence>
<evidence type="ECO:0000259" key="4">
    <source>
        <dbReference type="Pfam" id="PF00703"/>
    </source>
</evidence>
<dbReference type="InterPro" id="IPR006101">
    <property type="entry name" value="Glyco_hydro_2"/>
</dbReference>
<dbReference type="InterPro" id="IPR006103">
    <property type="entry name" value="Glyco_hydro_2_cat"/>
</dbReference>
<dbReference type="InterPro" id="IPR051913">
    <property type="entry name" value="GH2_Domain-Containing"/>
</dbReference>
<dbReference type="InterPro" id="IPR006102">
    <property type="entry name" value="Ig-like_GH2"/>
</dbReference>
<dbReference type="Pfam" id="PF02837">
    <property type="entry name" value="Glyco_hydro_2_N"/>
    <property type="match status" value="1"/>
</dbReference>
<dbReference type="PRINTS" id="PR00132">
    <property type="entry name" value="GLHYDRLASE2"/>
</dbReference>
<evidence type="ECO:0000259" key="6">
    <source>
        <dbReference type="Pfam" id="PF02837"/>
    </source>
</evidence>
<dbReference type="Proteomes" id="UP000238034">
    <property type="component" value="Unassembled WGS sequence"/>
</dbReference>
<proteinExistence type="inferred from homology"/>
<gene>
    <name evidence="9" type="ORF">B0I27_104213</name>
</gene>
<comment type="caution">
    <text evidence="9">The sequence shown here is derived from an EMBL/GenBank/DDBJ whole genome shotgun (WGS) entry which is preliminary data.</text>
</comment>
<feature type="domain" description="Glycoside hydrolase family 2 immunoglobulin-like beta-sandwich" evidence="4">
    <location>
        <begin position="214"/>
        <end position="314"/>
    </location>
</feature>
<sequence length="820" mass="92239">MLRSLLSEHTVHSSLNFKLFLTLMMLSLSAFTYADDRKQLFDRGWKFYLGAAEEAKSFEFDDSQWRSVDLPHDWSIEPIKNQVPGKTIGPFSKESPGGAATGQTLGGEGWYRKSFTIGSADAGKRHELYFEGIYNQSEIWINGKKAGENMYGYSTFRFDITPYCNAPGEKNVIAIKVVNKGKNSRWYAGSGIYRHVYLIKTGQSHIDDWLSSVQTTSIQKDEARLSIATTVIQSKGDKDLSIDAVLTSPEGKVVGKEQRSVPSAANDTAALAFDFMVSNPKLWNVTTPSLYSLKLTLTNKKGVQDIVTLPFGIRTIAFSVDKGFQINGETLNLKGGCIHHDNGLLGAAAYDRAEERKIELLKANGFIAIRSHNPMSESFMQACDRLGMLVINEAFDQWERKKNPDDYHQYFKEWSAKDIKALVLRDRNKPSVIMWSIGNEIYERLTERGMEIAAYLRKEVLKYDTTRAITAGVNNQWDKERKNRVPIDNAFRSLDVAGYNYMWSVYERDHVRFPDRIMLGTESVATEAAANWDKVERLPYVIGDFIWTAMDYLGESGLGSSIEVDPTENTHFFQDWPWYNAWCGDIDLLGIKKPQSYYRDIVWKRRNITMAVELPAQPGKIRKVSFWGWPQESLEWNFPEQIGKEVSVNVYSRAPIVKLFLNGKFLAEQKTDSVYKATFKTPYHPGTLKAVEYIDGVAGDSIALTTPGEKRMLRLSADLKKLAADGQSLSHVLIELVDQHGQVVLESGRMIDISLSGKAGKIVASGNAAPSDMESFNSLQPKLFNGRAIVILRSGYEKGSVSLKVKSEGLKSRSLKISVK</sequence>
<dbReference type="SUPFAM" id="SSF49303">
    <property type="entry name" value="beta-Galactosidase/glucuronidase domain"/>
    <property type="match status" value="1"/>
</dbReference>
<keyword evidence="10" id="KW-1185">Reference proteome</keyword>
<evidence type="ECO:0000256" key="1">
    <source>
        <dbReference type="ARBA" id="ARBA00007401"/>
    </source>
</evidence>
<dbReference type="GO" id="GO:0005975">
    <property type="term" value="P:carbohydrate metabolic process"/>
    <property type="evidence" value="ECO:0007669"/>
    <property type="project" value="InterPro"/>
</dbReference>
<keyword evidence="3" id="KW-0326">Glycosidase</keyword>
<evidence type="ECO:0000313" key="9">
    <source>
        <dbReference type="EMBL" id="PRY53203.1"/>
    </source>
</evidence>
<dbReference type="PANTHER" id="PTHR42732:SF1">
    <property type="entry name" value="BETA-MANNOSIDASE"/>
    <property type="match status" value="1"/>
</dbReference>
<reference evidence="9 10" key="1">
    <citation type="submission" date="2018-03" db="EMBL/GenBank/DDBJ databases">
        <title>Genomic Encyclopedia of Type Strains, Phase III (KMG-III): the genomes of soil and plant-associated and newly described type strains.</title>
        <authorList>
            <person name="Whitman W."/>
        </authorList>
    </citation>
    <scope>NUCLEOTIDE SEQUENCE [LARGE SCALE GENOMIC DNA]</scope>
    <source>
        <strain evidence="9 10">CGMCC 1.9313</strain>
    </source>
</reference>
<dbReference type="Gene3D" id="2.60.40.10">
    <property type="entry name" value="Immunoglobulins"/>
    <property type="match status" value="3"/>
</dbReference>
<dbReference type="InterPro" id="IPR008979">
    <property type="entry name" value="Galactose-bd-like_sf"/>
</dbReference>
<dbReference type="InterPro" id="IPR006104">
    <property type="entry name" value="Glyco_hydro_2_N"/>
</dbReference>
<dbReference type="Gene3D" id="2.60.120.260">
    <property type="entry name" value="Galactose-binding domain-like"/>
    <property type="match status" value="1"/>
</dbReference>
<feature type="domain" description="Glycosyl hydrolases family 2 sugar binding" evidence="6">
    <location>
        <begin position="59"/>
        <end position="201"/>
    </location>
</feature>
<dbReference type="InterPro" id="IPR017853">
    <property type="entry name" value="GH"/>
</dbReference>
<dbReference type="SUPFAM" id="SSF49785">
    <property type="entry name" value="Galactose-binding domain-like"/>
    <property type="match status" value="1"/>
</dbReference>
<dbReference type="Pfam" id="PF02836">
    <property type="entry name" value="Glyco_hydro_2_C"/>
    <property type="match status" value="1"/>
</dbReference>
<dbReference type="PANTHER" id="PTHR42732">
    <property type="entry name" value="BETA-GALACTOSIDASE"/>
    <property type="match status" value="1"/>
</dbReference>
<evidence type="ECO:0000256" key="2">
    <source>
        <dbReference type="ARBA" id="ARBA00022801"/>
    </source>
</evidence>
<evidence type="ECO:0000259" key="5">
    <source>
        <dbReference type="Pfam" id="PF02836"/>
    </source>
</evidence>